<reference evidence="15" key="1">
    <citation type="submission" date="2019-12" db="EMBL/GenBank/DDBJ databases">
        <authorList>
            <person name="Cremers G."/>
        </authorList>
    </citation>
    <scope>NUCLEOTIDE SEQUENCE</scope>
    <source>
        <strain evidence="15">Vvax</strain>
    </source>
</reference>
<dbReference type="Pfam" id="PF01435">
    <property type="entry name" value="Peptidase_M48"/>
    <property type="match status" value="1"/>
</dbReference>
<evidence type="ECO:0000256" key="1">
    <source>
        <dbReference type="ARBA" id="ARBA00004651"/>
    </source>
</evidence>
<dbReference type="GO" id="GO:0004222">
    <property type="term" value="F:metalloendopeptidase activity"/>
    <property type="evidence" value="ECO:0007669"/>
    <property type="project" value="InterPro"/>
</dbReference>
<keyword evidence="7 12" id="KW-0378">Hydrolase</keyword>
<dbReference type="InterPro" id="IPR001915">
    <property type="entry name" value="Peptidase_M48"/>
</dbReference>
<sequence length="397" mass="42889">MDPWVYPRERWLGNITLWLGLLVWLLLIVGTLGIALVYVLLGFIGYVFAQSAVIAWIKGTGVKLSPTQLPELHARFKACCGFLGIENPPEAYLLHGDGMFNAFATRFFGRNFVVLLSDVVDAMESQPDGVNFYIGHELGHIRRGHLTGHIWRAPVLWLPLLGAAYARAKEYTCDLHGEACCEEPDSAPRALVALAAGAQQWRNVDLQAYAAQSAGNSGFWASFHELIAGYPWLTKRVARVLDPNAQLPSRNPLAYVLAIFVPYTGRAGGGAIGAMITVAVIGVLAAVAIPAYQEYTGRAVVAQTWAEGASARSALGDYYTEKEEIPESLEAARVPDTLPGGAVLTLDPQSMVVEASLPKGVKGTLRMEPSAGDNGITWNCVAGDDLADKLLPRSCRK</sequence>
<dbReference type="Pfam" id="PF00114">
    <property type="entry name" value="Pilin"/>
    <property type="match status" value="1"/>
</dbReference>
<dbReference type="GO" id="GO:0006508">
    <property type="term" value="P:proteolysis"/>
    <property type="evidence" value="ECO:0007669"/>
    <property type="project" value="UniProtKB-KW"/>
</dbReference>
<feature type="transmembrane region" description="Helical" evidence="13">
    <location>
        <begin position="271"/>
        <end position="292"/>
    </location>
</feature>
<dbReference type="CDD" id="cd07325">
    <property type="entry name" value="M48_Ste24p_like"/>
    <property type="match status" value="1"/>
</dbReference>
<dbReference type="AlphaFoldDB" id="A0A679ISY6"/>
<keyword evidence="6" id="KW-0479">Metal-binding</keyword>
<gene>
    <name evidence="15" type="primary">pilE1</name>
    <name evidence="15" type="ORF">VVAX_00168</name>
</gene>
<evidence type="ECO:0000256" key="6">
    <source>
        <dbReference type="ARBA" id="ARBA00022723"/>
    </source>
</evidence>
<dbReference type="InterPro" id="IPR050083">
    <property type="entry name" value="HtpX_protease"/>
</dbReference>
<feature type="domain" description="Peptidase M48" evidence="14">
    <location>
        <begin position="69"/>
        <end position="149"/>
    </location>
</feature>
<comment type="similarity">
    <text evidence="2">Belongs to the N-Me-Phe pilin family.</text>
</comment>
<keyword evidence="3" id="KW-1003">Cell membrane</keyword>
<comment type="cofactor">
    <cofactor evidence="12">
        <name>Zn(2+)</name>
        <dbReference type="ChEBI" id="CHEBI:29105"/>
    </cofactor>
    <text evidence="12">Binds 1 zinc ion per subunit.</text>
</comment>
<feature type="transmembrane region" description="Helical" evidence="13">
    <location>
        <begin position="15"/>
        <end position="48"/>
    </location>
</feature>
<evidence type="ECO:0000256" key="8">
    <source>
        <dbReference type="ARBA" id="ARBA00022833"/>
    </source>
</evidence>
<keyword evidence="10 12" id="KW-0482">Metalloprotease</keyword>
<dbReference type="PANTHER" id="PTHR43221:SF1">
    <property type="entry name" value="PROTEASE HTPX"/>
    <property type="match status" value="1"/>
</dbReference>
<dbReference type="RefSeq" id="WP_339087957.1">
    <property type="nucleotide sequence ID" value="NZ_LR743507.1"/>
</dbReference>
<dbReference type="GO" id="GO:0007155">
    <property type="term" value="P:cell adhesion"/>
    <property type="evidence" value="ECO:0007669"/>
    <property type="project" value="InterPro"/>
</dbReference>
<dbReference type="Gene3D" id="3.30.2010.10">
    <property type="entry name" value="Metalloproteases ('zincins'), catalytic domain"/>
    <property type="match status" value="1"/>
</dbReference>
<dbReference type="GO" id="GO:0009289">
    <property type="term" value="C:pilus"/>
    <property type="evidence" value="ECO:0007669"/>
    <property type="project" value="InterPro"/>
</dbReference>
<dbReference type="EMBL" id="LR743507">
    <property type="protein sequence ID" value="CAA2099301.1"/>
    <property type="molecule type" value="Genomic_DNA"/>
</dbReference>
<comment type="subcellular location">
    <subcellularLocation>
        <location evidence="1">Cell membrane</location>
        <topology evidence="1">Multi-pass membrane protein</topology>
    </subcellularLocation>
</comment>
<evidence type="ECO:0000256" key="9">
    <source>
        <dbReference type="ARBA" id="ARBA00022989"/>
    </source>
</evidence>
<dbReference type="InterPro" id="IPR045584">
    <property type="entry name" value="Pilin-like"/>
</dbReference>
<keyword evidence="8 12" id="KW-0862">Zinc</keyword>
<name>A0A679ISY6_VARPD</name>
<keyword evidence="9 13" id="KW-1133">Transmembrane helix</keyword>
<dbReference type="PANTHER" id="PTHR43221">
    <property type="entry name" value="PROTEASE HTPX"/>
    <property type="match status" value="1"/>
</dbReference>
<dbReference type="SUPFAM" id="SSF54523">
    <property type="entry name" value="Pili subunits"/>
    <property type="match status" value="1"/>
</dbReference>
<evidence type="ECO:0000256" key="10">
    <source>
        <dbReference type="ARBA" id="ARBA00023049"/>
    </source>
</evidence>
<evidence type="ECO:0000313" key="15">
    <source>
        <dbReference type="EMBL" id="CAA2099301.1"/>
    </source>
</evidence>
<evidence type="ECO:0000256" key="2">
    <source>
        <dbReference type="ARBA" id="ARBA00005233"/>
    </source>
</evidence>
<evidence type="ECO:0000256" key="12">
    <source>
        <dbReference type="RuleBase" id="RU003983"/>
    </source>
</evidence>
<accession>A0A679ISY6</accession>
<dbReference type="GO" id="GO:0005886">
    <property type="term" value="C:plasma membrane"/>
    <property type="evidence" value="ECO:0007669"/>
    <property type="project" value="UniProtKB-SubCell"/>
</dbReference>
<evidence type="ECO:0000256" key="13">
    <source>
        <dbReference type="SAM" id="Phobius"/>
    </source>
</evidence>
<keyword evidence="4 12" id="KW-0645">Protease</keyword>
<evidence type="ECO:0000256" key="11">
    <source>
        <dbReference type="ARBA" id="ARBA00023136"/>
    </source>
</evidence>
<protein>
    <submittedName>
        <fullName evidence="15">Fimbrial protein</fullName>
    </submittedName>
</protein>
<evidence type="ECO:0000256" key="4">
    <source>
        <dbReference type="ARBA" id="ARBA00022670"/>
    </source>
</evidence>
<dbReference type="Gene3D" id="3.30.700.10">
    <property type="entry name" value="Glycoprotein, Type 4 Pilin"/>
    <property type="match status" value="1"/>
</dbReference>
<keyword evidence="11 13" id="KW-0472">Membrane</keyword>
<dbReference type="InterPro" id="IPR001082">
    <property type="entry name" value="Pilin"/>
</dbReference>
<evidence type="ECO:0000256" key="3">
    <source>
        <dbReference type="ARBA" id="ARBA00022475"/>
    </source>
</evidence>
<evidence type="ECO:0000256" key="7">
    <source>
        <dbReference type="ARBA" id="ARBA00022801"/>
    </source>
</evidence>
<organism evidence="15">
    <name type="scientific">Variovorax paradoxus</name>
    <dbReference type="NCBI Taxonomy" id="34073"/>
    <lineage>
        <taxon>Bacteria</taxon>
        <taxon>Pseudomonadati</taxon>
        <taxon>Pseudomonadota</taxon>
        <taxon>Betaproteobacteria</taxon>
        <taxon>Burkholderiales</taxon>
        <taxon>Comamonadaceae</taxon>
        <taxon>Variovorax</taxon>
    </lineage>
</organism>
<keyword evidence="5 13" id="KW-0812">Transmembrane</keyword>
<evidence type="ECO:0000256" key="5">
    <source>
        <dbReference type="ARBA" id="ARBA00022692"/>
    </source>
</evidence>
<evidence type="ECO:0000259" key="14">
    <source>
        <dbReference type="Pfam" id="PF01435"/>
    </source>
</evidence>
<dbReference type="GO" id="GO:0046872">
    <property type="term" value="F:metal ion binding"/>
    <property type="evidence" value="ECO:0007669"/>
    <property type="project" value="UniProtKB-KW"/>
</dbReference>
<proteinExistence type="inferred from homology"/>
<comment type="similarity">
    <text evidence="12">Belongs to the peptidase M48 family.</text>
</comment>